<keyword evidence="3" id="KW-0418">Kinase</keyword>
<gene>
    <name evidence="3" type="ORF">Nlim_0124</name>
</gene>
<dbReference type="NCBIfam" id="TIGR00097">
    <property type="entry name" value="HMP-P_kinase"/>
    <property type="match status" value="1"/>
</dbReference>
<dbReference type="GO" id="GO:0008902">
    <property type="term" value="F:hydroxymethylpyrimidine kinase activity"/>
    <property type="evidence" value="ECO:0007669"/>
    <property type="project" value="TreeGrafter"/>
</dbReference>
<feature type="domain" description="Thiamine-phosphate synthase ThiN" evidence="2">
    <location>
        <begin position="261"/>
        <end position="429"/>
    </location>
</feature>
<comment type="caution">
    <text evidence="3">The sequence shown here is derived from an EMBL/GenBank/DDBJ whole genome shotgun (WGS) entry which is preliminary data.</text>
</comment>
<dbReference type="HOGENOM" id="CLU_035788_0_0_2"/>
<dbReference type="SUPFAM" id="SSF53613">
    <property type="entry name" value="Ribokinase-like"/>
    <property type="match status" value="1"/>
</dbReference>
<sequence>MNLLSIGGSDPSSGAGIQSDVKTFDSLNAYCLTVITAITGQNTSNFGMVEPVSQKILKNQLDSIMTDFKIDGIKIGMVYNSEIIKTISKELKYKKIPIVIDPVIKSTTGGKLIDNAAIVDFKKFLIPLATVITPNKFEAEFLSGIKIKSKKSLHKTALKIQAMGVENVIITGLESDGQISDYILEHKNEYTISSKKISKTNHGSGCNYSASLLFSLVNGASLKDAVKFSKEFTYNSIKNAKNIGHGISITQIKNKDEIHSELTNAINKFLQIKNIHKNIPECQTNFVFSKKNPKSIKEILGISGRIVKTGNTVTVAGDLTYGGSKHVARALIIMNKKFPDICSAINLRYSEEIISKLRKKRCVIASYDRSKEPKNVKSKDGYTVEWGIKQAIRNLKKPPDVIYHTGDFGKEPMMIIFAETPTLILKKISKIFDFKIE</sequence>
<evidence type="ECO:0000313" key="3">
    <source>
        <dbReference type="EMBL" id="EGG42987.1"/>
    </source>
</evidence>
<evidence type="ECO:0000259" key="1">
    <source>
        <dbReference type="Pfam" id="PF08543"/>
    </source>
</evidence>
<dbReference type="EMBL" id="AEGP01000015">
    <property type="protein sequence ID" value="EGG42987.1"/>
    <property type="molecule type" value="Genomic_DNA"/>
</dbReference>
<proteinExistence type="predicted"/>
<name>F3KI30_9ARCH</name>
<dbReference type="GO" id="GO:0005829">
    <property type="term" value="C:cytosol"/>
    <property type="evidence" value="ECO:0007669"/>
    <property type="project" value="TreeGrafter"/>
</dbReference>
<feature type="domain" description="Pyridoxamine kinase/Phosphomethylpyrimidine kinase" evidence="1">
    <location>
        <begin position="10"/>
        <end position="248"/>
    </location>
</feature>
<dbReference type="SUPFAM" id="SSF53639">
    <property type="entry name" value="AraD/HMP-PK domain-like"/>
    <property type="match status" value="1"/>
</dbReference>
<protein>
    <submittedName>
        <fullName evidence="3">Phosphomethylpyrimidine kinase</fullName>
    </submittedName>
</protein>
<dbReference type="AlphaFoldDB" id="F3KI30"/>
<dbReference type="CDD" id="cd01169">
    <property type="entry name" value="HMPP_kinase"/>
    <property type="match status" value="1"/>
</dbReference>
<dbReference type="InterPro" id="IPR036409">
    <property type="entry name" value="Aldolase_II/adducin_N_sf"/>
</dbReference>
<evidence type="ECO:0000259" key="2">
    <source>
        <dbReference type="Pfam" id="PF10120"/>
    </source>
</evidence>
<dbReference type="InterPro" id="IPR029056">
    <property type="entry name" value="Ribokinase-like"/>
</dbReference>
<dbReference type="PANTHER" id="PTHR20858">
    <property type="entry name" value="PHOSPHOMETHYLPYRIMIDINE KINASE"/>
    <property type="match status" value="1"/>
</dbReference>
<dbReference type="PATRIC" id="fig|886738.10.peg.139"/>
<reference evidence="3" key="1">
    <citation type="journal article" date="2011" name="PLoS ONE">
        <title>Genome of a low-salinity ammonia-oxidizing archaeon determined by single-cell and metagenomic analysis.</title>
        <authorList>
            <person name="Blainey P.C."/>
            <person name="Mosier A.C."/>
            <person name="Potanina A."/>
            <person name="Francis C.A."/>
            <person name="Quake S.R."/>
        </authorList>
    </citation>
    <scope>NUCLEOTIDE SEQUENCE [LARGE SCALE GENOMIC DNA]</scope>
    <source>
        <strain evidence="3">SFB1</strain>
    </source>
</reference>
<dbReference type="Proteomes" id="UP000004348">
    <property type="component" value="Chromosome"/>
</dbReference>
<dbReference type="GO" id="GO:0009228">
    <property type="term" value="P:thiamine biosynthetic process"/>
    <property type="evidence" value="ECO:0007669"/>
    <property type="project" value="InterPro"/>
</dbReference>
<dbReference type="Pfam" id="PF10120">
    <property type="entry name" value="ThiN"/>
    <property type="match status" value="1"/>
</dbReference>
<dbReference type="GO" id="GO:0008972">
    <property type="term" value="F:phosphomethylpyrimidine kinase activity"/>
    <property type="evidence" value="ECO:0007669"/>
    <property type="project" value="InterPro"/>
</dbReference>
<dbReference type="PANTHER" id="PTHR20858:SF17">
    <property type="entry name" value="HYDROXYMETHYLPYRIMIDINE_PHOSPHOMETHYLPYRIMIDINE KINASE THI20-RELATED"/>
    <property type="match status" value="1"/>
</dbReference>
<keyword evidence="3" id="KW-0808">Transferase</keyword>
<accession>F3KI30</accession>
<dbReference type="STRING" id="886738.Nlim_0124"/>
<dbReference type="InterPro" id="IPR004399">
    <property type="entry name" value="HMP/HMP-P_kinase_dom"/>
</dbReference>
<dbReference type="Gene3D" id="3.40.1190.20">
    <property type="match status" value="1"/>
</dbReference>
<dbReference type="InterPro" id="IPR019293">
    <property type="entry name" value="ThiN"/>
</dbReference>
<dbReference type="Gene3D" id="3.40.225.10">
    <property type="entry name" value="Class II aldolase/adducin N-terminal domain"/>
    <property type="match status" value="1"/>
</dbReference>
<dbReference type="Pfam" id="PF08543">
    <property type="entry name" value="Phos_pyr_kin"/>
    <property type="match status" value="1"/>
</dbReference>
<organism evidence="3">
    <name type="scientific">Candidatus Nitrosarchaeum limnium SFB1</name>
    <dbReference type="NCBI Taxonomy" id="886738"/>
    <lineage>
        <taxon>Archaea</taxon>
        <taxon>Nitrososphaerota</taxon>
        <taxon>Nitrososphaeria</taxon>
        <taxon>Nitrosopumilales</taxon>
        <taxon>Nitrosopumilaceae</taxon>
        <taxon>Nitrosarchaeum</taxon>
    </lineage>
</organism>
<dbReference type="InterPro" id="IPR013749">
    <property type="entry name" value="PM/HMP-P_kinase-1"/>
</dbReference>